<sequence length="125" mass="14329">MVRVGFVPGCVVFNKVVERLCEKGEVEKANVMLSVLMDKGFSPDDVTYSLLMQGYAKKDEVQEVLKLYYEMEYKRVNLGLSVFVTVVRCLCRCGKVEEAERYLRVMRERLVALDASVYEELASLL</sequence>
<proteinExistence type="inferred from homology"/>
<protein>
    <submittedName>
        <fullName evidence="4">Pentatricopeptide repeat</fullName>
    </submittedName>
</protein>
<keyword evidence="5" id="KW-1185">Reference proteome</keyword>
<dbReference type="AlphaFoldDB" id="A0A4D6LGT6"/>
<dbReference type="EMBL" id="CP039347">
    <property type="protein sequence ID" value="QCD87720.1"/>
    <property type="molecule type" value="Genomic_DNA"/>
</dbReference>
<dbReference type="NCBIfam" id="TIGR00756">
    <property type="entry name" value="PPR"/>
    <property type="match status" value="3"/>
</dbReference>
<reference evidence="4 5" key="1">
    <citation type="submission" date="2019-04" db="EMBL/GenBank/DDBJ databases">
        <title>An improved genome assembly and genetic linkage map for asparagus bean, Vigna unguiculata ssp. sesquipedialis.</title>
        <authorList>
            <person name="Xia Q."/>
            <person name="Zhang R."/>
            <person name="Dong Y."/>
        </authorList>
    </citation>
    <scope>NUCLEOTIDE SEQUENCE [LARGE SCALE GENOMIC DNA]</scope>
    <source>
        <tissue evidence="4">Leaf</tissue>
    </source>
</reference>
<dbReference type="PANTHER" id="PTHR47447">
    <property type="entry name" value="OS03G0856100 PROTEIN"/>
    <property type="match status" value="1"/>
</dbReference>
<organism evidence="4 5">
    <name type="scientific">Vigna unguiculata</name>
    <name type="common">Cowpea</name>
    <dbReference type="NCBI Taxonomy" id="3917"/>
    <lineage>
        <taxon>Eukaryota</taxon>
        <taxon>Viridiplantae</taxon>
        <taxon>Streptophyta</taxon>
        <taxon>Embryophyta</taxon>
        <taxon>Tracheophyta</taxon>
        <taxon>Spermatophyta</taxon>
        <taxon>Magnoliopsida</taxon>
        <taxon>eudicotyledons</taxon>
        <taxon>Gunneridae</taxon>
        <taxon>Pentapetalae</taxon>
        <taxon>rosids</taxon>
        <taxon>fabids</taxon>
        <taxon>Fabales</taxon>
        <taxon>Fabaceae</taxon>
        <taxon>Papilionoideae</taxon>
        <taxon>50 kb inversion clade</taxon>
        <taxon>NPAAA clade</taxon>
        <taxon>indigoferoid/millettioid clade</taxon>
        <taxon>Phaseoleae</taxon>
        <taxon>Vigna</taxon>
    </lineage>
</organism>
<evidence type="ECO:0000256" key="2">
    <source>
        <dbReference type="ARBA" id="ARBA00022737"/>
    </source>
</evidence>
<dbReference type="PANTHER" id="PTHR47447:SF28">
    <property type="entry name" value="PENTACOTRIPEPTIDE-REPEAT REGION OF PRORP DOMAIN-CONTAINING PROTEIN"/>
    <property type="match status" value="1"/>
</dbReference>
<feature type="repeat" description="PPR" evidence="3">
    <location>
        <begin position="44"/>
        <end position="78"/>
    </location>
</feature>
<name>A0A4D6LGT6_VIGUN</name>
<dbReference type="Gene3D" id="1.25.40.10">
    <property type="entry name" value="Tetratricopeptide repeat domain"/>
    <property type="match status" value="1"/>
</dbReference>
<accession>A0A4D6LGT6</accession>
<gene>
    <name evidence="4" type="ORF">DEO72_LG3g2260</name>
</gene>
<dbReference type="Pfam" id="PF13041">
    <property type="entry name" value="PPR_2"/>
    <property type="match status" value="1"/>
</dbReference>
<comment type="similarity">
    <text evidence="1">Belongs to the PPR family. P subfamily.</text>
</comment>
<evidence type="ECO:0000313" key="4">
    <source>
        <dbReference type="EMBL" id="QCD87720.1"/>
    </source>
</evidence>
<keyword evidence="2" id="KW-0677">Repeat</keyword>
<dbReference type="Pfam" id="PF01535">
    <property type="entry name" value="PPR"/>
    <property type="match status" value="1"/>
</dbReference>
<feature type="repeat" description="PPR" evidence="3">
    <location>
        <begin position="79"/>
        <end position="113"/>
    </location>
</feature>
<dbReference type="InterPro" id="IPR011990">
    <property type="entry name" value="TPR-like_helical_dom_sf"/>
</dbReference>
<dbReference type="Proteomes" id="UP000501690">
    <property type="component" value="Linkage Group LG3"/>
</dbReference>
<feature type="repeat" description="PPR" evidence="3">
    <location>
        <begin position="9"/>
        <end position="43"/>
    </location>
</feature>
<evidence type="ECO:0000313" key="5">
    <source>
        <dbReference type="Proteomes" id="UP000501690"/>
    </source>
</evidence>
<evidence type="ECO:0000256" key="1">
    <source>
        <dbReference type="ARBA" id="ARBA00007626"/>
    </source>
</evidence>
<dbReference type="PROSITE" id="PS51375">
    <property type="entry name" value="PPR"/>
    <property type="match status" value="3"/>
</dbReference>
<evidence type="ECO:0000256" key="3">
    <source>
        <dbReference type="PROSITE-ProRule" id="PRU00708"/>
    </source>
</evidence>
<dbReference type="InterPro" id="IPR002885">
    <property type="entry name" value="PPR_rpt"/>
</dbReference>